<organism evidence="2 3">
    <name type="scientific">Kaistia dalseonensis</name>
    <dbReference type="NCBI Taxonomy" id="410840"/>
    <lineage>
        <taxon>Bacteria</taxon>
        <taxon>Pseudomonadati</taxon>
        <taxon>Pseudomonadota</taxon>
        <taxon>Alphaproteobacteria</taxon>
        <taxon>Hyphomicrobiales</taxon>
        <taxon>Kaistiaceae</taxon>
        <taxon>Kaistia</taxon>
    </lineage>
</organism>
<dbReference type="EMBL" id="JAUSVO010000006">
    <property type="protein sequence ID" value="MDQ0439737.1"/>
    <property type="molecule type" value="Genomic_DNA"/>
</dbReference>
<comment type="caution">
    <text evidence="2">The sequence shown here is derived from an EMBL/GenBank/DDBJ whole genome shotgun (WGS) entry which is preliminary data.</text>
</comment>
<feature type="region of interest" description="Disordered" evidence="1">
    <location>
        <begin position="31"/>
        <end position="60"/>
    </location>
</feature>
<evidence type="ECO:0000313" key="3">
    <source>
        <dbReference type="Proteomes" id="UP001241603"/>
    </source>
</evidence>
<protein>
    <recommendedName>
        <fullName evidence="4">DUF4169 domain-containing protein</fullName>
    </recommendedName>
</protein>
<evidence type="ECO:0000313" key="2">
    <source>
        <dbReference type="EMBL" id="MDQ0439737.1"/>
    </source>
</evidence>
<dbReference type="RefSeq" id="WP_266350627.1">
    <property type="nucleotide sequence ID" value="NZ_JAPKNG010000006.1"/>
</dbReference>
<name>A0ABU0HCR7_9HYPH</name>
<accession>A0ABU0HCR7</accession>
<evidence type="ECO:0000256" key="1">
    <source>
        <dbReference type="SAM" id="MobiDB-lite"/>
    </source>
</evidence>
<gene>
    <name evidence="2" type="ORF">QO014_004143</name>
</gene>
<dbReference type="InterPro" id="IPR025227">
    <property type="entry name" value="DUF4169"/>
</dbReference>
<sequence length="60" mass="6879">MSADLINLNRVRKAKARQDQAVRAEENRARFGRTKAEKNKAKAEAEMAARQLDGHRRDTE</sequence>
<proteinExistence type="predicted"/>
<keyword evidence="3" id="KW-1185">Reference proteome</keyword>
<dbReference type="Proteomes" id="UP001241603">
    <property type="component" value="Unassembled WGS sequence"/>
</dbReference>
<evidence type="ECO:0008006" key="4">
    <source>
        <dbReference type="Google" id="ProtNLM"/>
    </source>
</evidence>
<dbReference type="Pfam" id="PF13770">
    <property type="entry name" value="DUF4169"/>
    <property type="match status" value="1"/>
</dbReference>
<reference evidence="2 3" key="1">
    <citation type="submission" date="2023-07" db="EMBL/GenBank/DDBJ databases">
        <title>Genomic Encyclopedia of Type Strains, Phase IV (KMG-IV): sequencing the most valuable type-strain genomes for metagenomic binning, comparative biology and taxonomic classification.</title>
        <authorList>
            <person name="Goeker M."/>
        </authorList>
    </citation>
    <scope>NUCLEOTIDE SEQUENCE [LARGE SCALE GENOMIC DNA]</scope>
    <source>
        <strain evidence="2 3">B6-8</strain>
    </source>
</reference>